<evidence type="ECO:0000313" key="2">
    <source>
        <dbReference type="Proteomes" id="UP000789901"/>
    </source>
</evidence>
<reference evidence="1 2" key="1">
    <citation type="submission" date="2021-06" db="EMBL/GenBank/DDBJ databases">
        <authorList>
            <person name="Kallberg Y."/>
            <person name="Tangrot J."/>
            <person name="Rosling A."/>
        </authorList>
    </citation>
    <scope>NUCLEOTIDE SEQUENCE [LARGE SCALE GENOMIC DNA]</scope>
    <source>
        <strain evidence="1 2">120-4 pot B 10/14</strain>
    </source>
</reference>
<gene>
    <name evidence="1" type="ORF">GMARGA_LOCUS19900</name>
</gene>
<protein>
    <submittedName>
        <fullName evidence="1">33807_t:CDS:1</fullName>
    </submittedName>
</protein>
<accession>A0ABN7VL55</accession>
<dbReference type="EMBL" id="CAJVQB010016980">
    <property type="protein sequence ID" value="CAG8782236.1"/>
    <property type="molecule type" value="Genomic_DNA"/>
</dbReference>
<feature type="non-terminal residue" evidence="1">
    <location>
        <position position="1"/>
    </location>
</feature>
<keyword evidence="2" id="KW-1185">Reference proteome</keyword>
<comment type="caution">
    <text evidence="1">The sequence shown here is derived from an EMBL/GenBank/DDBJ whole genome shotgun (WGS) entry which is preliminary data.</text>
</comment>
<name>A0ABN7VL55_GIGMA</name>
<evidence type="ECO:0000313" key="1">
    <source>
        <dbReference type="EMBL" id="CAG8782236.1"/>
    </source>
</evidence>
<dbReference type="Proteomes" id="UP000789901">
    <property type="component" value="Unassembled WGS sequence"/>
</dbReference>
<proteinExistence type="predicted"/>
<organism evidence="1 2">
    <name type="scientific">Gigaspora margarita</name>
    <dbReference type="NCBI Taxonomy" id="4874"/>
    <lineage>
        <taxon>Eukaryota</taxon>
        <taxon>Fungi</taxon>
        <taxon>Fungi incertae sedis</taxon>
        <taxon>Mucoromycota</taxon>
        <taxon>Glomeromycotina</taxon>
        <taxon>Glomeromycetes</taxon>
        <taxon>Diversisporales</taxon>
        <taxon>Gigasporaceae</taxon>
        <taxon>Gigaspora</taxon>
    </lineage>
</organism>
<sequence length="56" mass="6793">CLMHKKSTITRVHMSEENERQFVNFFSDKNIVNLSSYKVNKYELPLKYLKNQKEKL</sequence>